<evidence type="ECO:0008006" key="10">
    <source>
        <dbReference type="Google" id="ProtNLM"/>
    </source>
</evidence>
<evidence type="ECO:0000256" key="2">
    <source>
        <dbReference type="ARBA" id="ARBA00004141"/>
    </source>
</evidence>
<reference evidence="8 9" key="1">
    <citation type="submission" date="2021-07" db="EMBL/GenBank/DDBJ databases">
        <title>The Aristolochia fimbriata genome: insights into angiosperm evolution, floral development and chemical biosynthesis.</title>
        <authorList>
            <person name="Jiao Y."/>
        </authorList>
    </citation>
    <scope>NUCLEOTIDE SEQUENCE [LARGE SCALE GENOMIC DNA]</scope>
    <source>
        <strain evidence="8">IBCAS-2021</strain>
        <tissue evidence="8">Leaf</tissue>
    </source>
</reference>
<proteinExistence type="inferred from homology"/>
<dbReference type="GO" id="GO:0016192">
    <property type="term" value="P:vesicle-mediated transport"/>
    <property type="evidence" value="ECO:0007669"/>
    <property type="project" value="TreeGrafter"/>
</dbReference>
<evidence type="ECO:0000256" key="6">
    <source>
        <dbReference type="ARBA" id="ARBA00023136"/>
    </source>
</evidence>
<feature type="transmembrane region" description="Helical" evidence="7">
    <location>
        <begin position="210"/>
        <end position="239"/>
    </location>
</feature>
<comment type="function">
    <text evidence="1">May be involved in both secretory and endocytic intracellular trafficking in the endosomal/prevacuolar compartments.</text>
</comment>
<evidence type="ECO:0000313" key="9">
    <source>
        <dbReference type="Proteomes" id="UP000825729"/>
    </source>
</evidence>
<evidence type="ECO:0000256" key="5">
    <source>
        <dbReference type="ARBA" id="ARBA00022989"/>
    </source>
</evidence>
<evidence type="ECO:0000256" key="1">
    <source>
        <dbReference type="ARBA" id="ARBA00002501"/>
    </source>
</evidence>
<organism evidence="8 9">
    <name type="scientific">Aristolochia fimbriata</name>
    <name type="common">White veined hardy Dutchman's pipe vine</name>
    <dbReference type="NCBI Taxonomy" id="158543"/>
    <lineage>
        <taxon>Eukaryota</taxon>
        <taxon>Viridiplantae</taxon>
        <taxon>Streptophyta</taxon>
        <taxon>Embryophyta</taxon>
        <taxon>Tracheophyta</taxon>
        <taxon>Spermatophyta</taxon>
        <taxon>Magnoliopsida</taxon>
        <taxon>Magnoliidae</taxon>
        <taxon>Piperales</taxon>
        <taxon>Aristolochiaceae</taxon>
        <taxon>Aristolochia</taxon>
    </lineage>
</organism>
<gene>
    <name evidence="8" type="ORF">H6P81_009354</name>
</gene>
<feature type="transmembrane region" description="Helical" evidence="7">
    <location>
        <begin position="282"/>
        <end position="299"/>
    </location>
</feature>
<evidence type="ECO:0000256" key="3">
    <source>
        <dbReference type="ARBA" id="ARBA00006483"/>
    </source>
</evidence>
<comment type="subcellular location">
    <subcellularLocation>
        <location evidence="2">Membrane</location>
        <topology evidence="2">Multi-pass membrane protein</topology>
    </subcellularLocation>
</comment>
<keyword evidence="5 7" id="KW-1133">Transmembrane helix</keyword>
<evidence type="ECO:0000256" key="7">
    <source>
        <dbReference type="SAM" id="Phobius"/>
    </source>
</evidence>
<dbReference type="PANTHER" id="PTHR19317">
    <property type="entry name" value="PRENYLATED RAB ACCEPTOR 1-RELATED"/>
    <property type="match status" value="1"/>
</dbReference>
<dbReference type="InterPro" id="IPR004895">
    <property type="entry name" value="Prenylated_rab_accept_PRA1"/>
</dbReference>
<evidence type="ECO:0000313" key="8">
    <source>
        <dbReference type="EMBL" id="KAG9449389.1"/>
    </source>
</evidence>
<accession>A0AAV7EL62</accession>
<name>A0AAV7EL62_ARIFI</name>
<dbReference type="PANTHER" id="PTHR19317:SF1">
    <property type="entry name" value="PRA1 FAMILY PROTEIN H"/>
    <property type="match status" value="1"/>
</dbReference>
<feature type="transmembrane region" description="Helical" evidence="7">
    <location>
        <begin position="260"/>
        <end position="276"/>
    </location>
</feature>
<evidence type="ECO:0000256" key="4">
    <source>
        <dbReference type="ARBA" id="ARBA00022692"/>
    </source>
</evidence>
<keyword evidence="6 7" id="KW-0472">Membrane</keyword>
<comment type="caution">
    <text evidence="8">The sequence shown here is derived from an EMBL/GenBank/DDBJ whole genome shotgun (WGS) entry which is preliminary data.</text>
</comment>
<protein>
    <recommendedName>
        <fullName evidence="10">PRA1 family protein</fullName>
    </recommendedName>
</protein>
<comment type="similarity">
    <text evidence="3">Belongs to the PRA1 family.</text>
</comment>
<dbReference type="AlphaFoldDB" id="A0AAV7EL62"/>
<dbReference type="EMBL" id="JAINDJ010000004">
    <property type="protein sequence ID" value="KAG9449389.1"/>
    <property type="molecule type" value="Genomic_DNA"/>
</dbReference>
<dbReference type="Pfam" id="PF03208">
    <property type="entry name" value="PRA1"/>
    <property type="match status" value="1"/>
</dbReference>
<sequence length="385" mass="43363">MVRAGRTGPHNRFIFKDKECVTGCVKDNSAGSVQRRRDERVENKTKREREAQILAKHGASGSWNFGTLSLSQTPMVFSANPLSLAVPDPVFETWLRDNHYLEILDDRTAAVAGPADRRTSRATAATGGRAADKASTLFTAASSLFSVGSTLVSVLTVNPFAKLVAEDFAGDTPSWTLSFLGFPGSFSWPASHSQARMRVHENVKRYARNYAFLSVLILACCLYQMPIALLGIISSLLLWEVFRIADNKWTLERFSILRQILLYLLQSAIAIVLYYCNVQISLFWALCISYTVMLLHALLRKLTPTKQSTRAENHRTMKIKCDYEQVEETRTKSRCLIVKRLVQILVTFFIGCNKISVLHRDLPSLERRKARSFFRSEEDLTGVAL</sequence>
<keyword evidence="4 7" id="KW-0812">Transmembrane</keyword>
<keyword evidence="9" id="KW-1185">Reference proteome</keyword>
<dbReference type="GO" id="GO:0005783">
    <property type="term" value="C:endoplasmic reticulum"/>
    <property type="evidence" value="ECO:0007669"/>
    <property type="project" value="UniProtKB-ARBA"/>
</dbReference>
<dbReference type="Proteomes" id="UP000825729">
    <property type="component" value="Unassembled WGS sequence"/>
</dbReference>
<dbReference type="GO" id="GO:0016020">
    <property type="term" value="C:membrane"/>
    <property type="evidence" value="ECO:0007669"/>
    <property type="project" value="UniProtKB-SubCell"/>
</dbReference>
<dbReference type="GO" id="GO:0005794">
    <property type="term" value="C:Golgi apparatus"/>
    <property type="evidence" value="ECO:0007669"/>
    <property type="project" value="TreeGrafter"/>
</dbReference>